<evidence type="ECO:0000313" key="2">
    <source>
        <dbReference type="Proteomes" id="UP000886501"/>
    </source>
</evidence>
<gene>
    <name evidence="1" type="ORF">BDM02DRAFT_1945988</name>
</gene>
<reference evidence="1" key="1">
    <citation type="submission" date="2019-10" db="EMBL/GenBank/DDBJ databases">
        <authorList>
            <consortium name="DOE Joint Genome Institute"/>
            <person name="Kuo A."/>
            <person name="Miyauchi S."/>
            <person name="Kiss E."/>
            <person name="Drula E."/>
            <person name="Kohler A."/>
            <person name="Sanchez-Garcia M."/>
            <person name="Andreopoulos B."/>
            <person name="Barry K.W."/>
            <person name="Bonito G."/>
            <person name="Buee M."/>
            <person name="Carver A."/>
            <person name="Chen C."/>
            <person name="Cichocki N."/>
            <person name="Clum A."/>
            <person name="Culley D."/>
            <person name="Crous P.W."/>
            <person name="Fauchery L."/>
            <person name="Girlanda M."/>
            <person name="Hayes R."/>
            <person name="Keri Z."/>
            <person name="Labutti K."/>
            <person name="Lipzen A."/>
            <person name="Lombard V."/>
            <person name="Magnuson J."/>
            <person name="Maillard F."/>
            <person name="Morin E."/>
            <person name="Murat C."/>
            <person name="Nolan M."/>
            <person name="Ohm R."/>
            <person name="Pangilinan J."/>
            <person name="Pereira M."/>
            <person name="Perotto S."/>
            <person name="Peter M."/>
            <person name="Riley R."/>
            <person name="Sitrit Y."/>
            <person name="Stielow B."/>
            <person name="Szollosi G."/>
            <person name="Zifcakova L."/>
            <person name="Stursova M."/>
            <person name="Spatafora J.W."/>
            <person name="Tedersoo L."/>
            <person name="Vaario L.-M."/>
            <person name="Yamada A."/>
            <person name="Yan M."/>
            <person name="Wang P."/>
            <person name="Xu J."/>
            <person name="Bruns T."/>
            <person name="Baldrian P."/>
            <person name="Vilgalys R."/>
            <person name="Henrissat B."/>
            <person name="Grigoriev I.V."/>
            <person name="Hibbett D."/>
            <person name="Nagy L.G."/>
            <person name="Martin F.M."/>
        </authorList>
    </citation>
    <scope>NUCLEOTIDE SEQUENCE</scope>
    <source>
        <strain evidence="1">P2</strain>
    </source>
</reference>
<accession>A0ACB6ZHX6</accession>
<name>A0ACB6ZHX6_THEGA</name>
<proteinExistence type="predicted"/>
<dbReference type="EMBL" id="MU118001">
    <property type="protein sequence ID" value="KAF9649189.1"/>
    <property type="molecule type" value="Genomic_DNA"/>
</dbReference>
<keyword evidence="2" id="KW-1185">Reference proteome</keyword>
<comment type="caution">
    <text evidence="1">The sequence shown here is derived from an EMBL/GenBank/DDBJ whole genome shotgun (WGS) entry which is preliminary data.</text>
</comment>
<evidence type="ECO:0000313" key="1">
    <source>
        <dbReference type="EMBL" id="KAF9649189.1"/>
    </source>
</evidence>
<protein>
    <submittedName>
        <fullName evidence="1">Uncharacterized protein</fullName>
    </submittedName>
</protein>
<organism evidence="1 2">
    <name type="scientific">Thelephora ganbajun</name>
    <name type="common">Ganba fungus</name>
    <dbReference type="NCBI Taxonomy" id="370292"/>
    <lineage>
        <taxon>Eukaryota</taxon>
        <taxon>Fungi</taxon>
        <taxon>Dikarya</taxon>
        <taxon>Basidiomycota</taxon>
        <taxon>Agaricomycotina</taxon>
        <taxon>Agaricomycetes</taxon>
        <taxon>Thelephorales</taxon>
        <taxon>Thelephoraceae</taxon>
        <taxon>Thelephora</taxon>
    </lineage>
</organism>
<dbReference type="Proteomes" id="UP000886501">
    <property type="component" value="Unassembled WGS sequence"/>
</dbReference>
<sequence length="449" mass="50023">MAWMPVKPSFRTKNAGSQRPGKRKRATTPDSTSPAGPPVRLRALSVPPLRLGEYWYTHQTISPPVLSPQHLANLGIPGGVPEDRANNTYHPGTPLPSDQGLDDYQDTPEGGAEAYVPEDFAGPWYPDSFQYAPNALPYFHENVPHACPNYHGTGDDRFDNQPASQYSSTLPAIPFRFEYRMEEFSGPVPRRQGTPMAVGFHLDGQRLSTESNYNHVLYDGEERGFLDSEETGRSHPAATGSQPRFDHIQVTSGPADPSLPHLVGMVGNQGTSQVPAESSSVEVNNTRARSSKKRKQTATPYERREGKRARRKNPQRQERRQTVPVTSLSTRPGLLMVEQIMYESENPQKDWKHLPPITFTVKGREGINLVDAMNPYFSDLDGRDDPMFVDENTGTSVSCRMKFVGHEVCGKKPGQIPTKNYKEARSPTTKKKLAHDVAKLINGYLEVCQ</sequence>
<reference evidence="1" key="2">
    <citation type="journal article" date="2020" name="Nat. Commun.">
        <title>Large-scale genome sequencing of mycorrhizal fungi provides insights into the early evolution of symbiotic traits.</title>
        <authorList>
            <person name="Miyauchi S."/>
            <person name="Kiss E."/>
            <person name="Kuo A."/>
            <person name="Drula E."/>
            <person name="Kohler A."/>
            <person name="Sanchez-Garcia M."/>
            <person name="Morin E."/>
            <person name="Andreopoulos B."/>
            <person name="Barry K.W."/>
            <person name="Bonito G."/>
            <person name="Buee M."/>
            <person name="Carver A."/>
            <person name="Chen C."/>
            <person name="Cichocki N."/>
            <person name="Clum A."/>
            <person name="Culley D."/>
            <person name="Crous P.W."/>
            <person name="Fauchery L."/>
            <person name="Girlanda M."/>
            <person name="Hayes R.D."/>
            <person name="Keri Z."/>
            <person name="LaButti K."/>
            <person name="Lipzen A."/>
            <person name="Lombard V."/>
            <person name="Magnuson J."/>
            <person name="Maillard F."/>
            <person name="Murat C."/>
            <person name="Nolan M."/>
            <person name="Ohm R.A."/>
            <person name="Pangilinan J."/>
            <person name="Pereira M.F."/>
            <person name="Perotto S."/>
            <person name="Peter M."/>
            <person name="Pfister S."/>
            <person name="Riley R."/>
            <person name="Sitrit Y."/>
            <person name="Stielow J.B."/>
            <person name="Szollosi G."/>
            <person name="Zifcakova L."/>
            <person name="Stursova M."/>
            <person name="Spatafora J.W."/>
            <person name="Tedersoo L."/>
            <person name="Vaario L.M."/>
            <person name="Yamada A."/>
            <person name="Yan M."/>
            <person name="Wang P."/>
            <person name="Xu J."/>
            <person name="Bruns T."/>
            <person name="Baldrian P."/>
            <person name="Vilgalys R."/>
            <person name="Dunand C."/>
            <person name="Henrissat B."/>
            <person name="Grigoriev I.V."/>
            <person name="Hibbett D."/>
            <person name="Nagy L.G."/>
            <person name="Martin F.M."/>
        </authorList>
    </citation>
    <scope>NUCLEOTIDE SEQUENCE</scope>
    <source>
        <strain evidence="1">P2</strain>
    </source>
</reference>